<evidence type="ECO:0000256" key="6">
    <source>
        <dbReference type="ARBA" id="ARBA00022801"/>
    </source>
</evidence>
<dbReference type="FunFam" id="3.40.50.300:FF:000007">
    <property type="entry name" value="Pre-mRNA-splicing factor ATP-dependent RNA helicase"/>
    <property type="match status" value="1"/>
</dbReference>
<dbReference type="GO" id="GO:0003723">
    <property type="term" value="F:RNA binding"/>
    <property type="evidence" value="ECO:0007669"/>
    <property type="project" value="TreeGrafter"/>
</dbReference>
<evidence type="ECO:0000256" key="5">
    <source>
        <dbReference type="ARBA" id="ARBA00022741"/>
    </source>
</evidence>
<dbReference type="SUPFAM" id="SSF52540">
    <property type="entry name" value="P-loop containing nucleoside triphosphate hydrolases"/>
    <property type="match status" value="1"/>
</dbReference>
<keyword evidence="3" id="KW-0507">mRNA processing</keyword>
<dbReference type="PROSITE" id="PS51194">
    <property type="entry name" value="HELICASE_CTER"/>
    <property type="match status" value="1"/>
</dbReference>
<comment type="catalytic activity">
    <reaction evidence="12">
        <text>ATP + H2O = ADP + phosphate + H(+)</text>
        <dbReference type="Rhea" id="RHEA:13065"/>
        <dbReference type="ChEBI" id="CHEBI:15377"/>
        <dbReference type="ChEBI" id="CHEBI:15378"/>
        <dbReference type="ChEBI" id="CHEBI:30616"/>
        <dbReference type="ChEBI" id="CHEBI:43474"/>
        <dbReference type="ChEBI" id="CHEBI:456216"/>
        <dbReference type="EC" id="3.6.4.13"/>
    </reaction>
</comment>
<evidence type="ECO:0000256" key="8">
    <source>
        <dbReference type="ARBA" id="ARBA00022840"/>
    </source>
</evidence>
<dbReference type="InterPro" id="IPR027417">
    <property type="entry name" value="P-loop_NTPase"/>
</dbReference>
<dbReference type="SMART" id="SM00490">
    <property type="entry name" value="HELICc"/>
    <property type="match status" value="1"/>
</dbReference>
<dbReference type="FunFam" id="3.40.50.300:FF:000615">
    <property type="entry name" value="pre-mRNA-splicing factor ATP-dependent RNA helicase DEAH7"/>
    <property type="match status" value="1"/>
</dbReference>
<evidence type="ECO:0000256" key="11">
    <source>
        <dbReference type="ARBA" id="ARBA00038040"/>
    </source>
</evidence>
<dbReference type="InterPro" id="IPR014001">
    <property type="entry name" value="Helicase_ATP-bd"/>
</dbReference>
<feature type="compositionally biased region" description="Polar residues" evidence="13">
    <location>
        <begin position="1241"/>
        <end position="1253"/>
    </location>
</feature>
<dbReference type="CDD" id="cd18791">
    <property type="entry name" value="SF2_C_RHA"/>
    <property type="match status" value="1"/>
</dbReference>
<keyword evidence="6" id="KW-0378">Hydrolase</keyword>
<evidence type="ECO:0000256" key="12">
    <source>
        <dbReference type="ARBA" id="ARBA00047984"/>
    </source>
</evidence>
<keyword evidence="10" id="KW-0539">Nucleus</keyword>
<dbReference type="PROSITE" id="PS51192">
    <property type="entry name" value="HELICASE_ATP_BIND_1"/>
    <property type="match status" value="1"/>
</dbReference>
<organism evidence="16">
    <name type="scientific">Ostreococcus sp. 'lucimarinus'</name>
    <dbReference type="NCBI Taxonomy" id="242159"/>
    <lineage>
        <taxon>Eukaryota</taxon>
        <taxon>Viridiplantae</taxon>
        <taxon>Chlorophyta</taxon>
        <taxon>Mamiellophyceae</taxon>
        <taxon>Mamiellales</taxon>
        <taxon>Bathycoccaceae</taxon>
        <taxon>Ostreococcus</taxon>
    </lineage>
</organism>
<dbReference type="GO" id="GO:0016787">
    <property type="term" value="F:hydrolase activity"/>
    <property type="evidence" value="ECO:0007669"/>
    <property type="project" value="UniProtKB-KW"/>
</dbReference>
<dbReference type="PANTHER" id="PTHR18934:SF91">
    <property type="entry name" value="PRE-MRNA-SPLICING FACTOR ATP-DEPENDENT RNA HELICASE PRP16"/>
    <property type="match status" value="1"/>
</dbReference>
<feature type="compositionally biased region" description="Basic and acidic residues" evidence="13">
    <location>
        <begin position="174"/>
        <end position="230"/>
    </location>
</feature>
<reference evidence="16" key="1">
    <citation type="submission" date="2021-01" db="EMBL/GenBank/DDBJ databases">
        <authorList>
            <person name="Corre E."/>
            <person name="Pelletier E."/>
            <person name="Niang G."/>
            <person name="Scheremetjew M."/>
            <person name="Finn R."/>
            <person name="Kale V."/>
            <person name="Holt S."/>
            <person name="Cochrane G."/>
            <person name="Meng A."/>
            <person name="Brown T."/>
            <person name="Cohen L."/>
        </authorList>
    </citation>
    <scope>NUCLEOTIDE SEQUENCE</scope>
    <source>
        <strain evidence="16">Clade-A-BCC118000</strain>
    </source>
</reference>
<feature type="region of interest" description="Disordered" evidence="13">
    <location>
        <begin position="1197"/>
        <end position="1284"/>
    </location>
</feature>
<feature type="region of interest" description="Disordered" evidence="13">
    <location>
        <begin position="333"/>
        <end position="355"/>
    </location>
</feature>
<comment type="similarity">
    <text evidence="11">Belongs to the DEAD box helicase family. DEAH subfamily. PRP16 sub-subfamily.</text>
</comment>
<feature type="region of interest" description="Disordered" evidence="13">
    <location>
        <begin position="132"/>
        <end position="272"/>
    </location>
</feature>
<feature type="compositionally biased region" description="Basic and acidic residues" evidence="13">
    <location>
        <begin position="136"/>
        <end position="165"/>
    </location>
</feature>
<dbReference type="InterPro" id="IPR002464">
    <property type="entry name" value="DNA/RNA_helicase_DEAH_CS"/>
</dbReference>
<name>A0A7R9XSL9_9CHLO</name>
<feature type="domain" description="Helicase ATP-binding" evidence="14">
    <location>
        <begin position="577"/>
        <end position="740"/>
    </location>
</feature>
<dbReference type="InterPro" id="IPR048333">
    <property type="entry name" value="HA2_WH"/>
</dbReference>
<keyword evidence="5" id="KW-0547">Nucleotide-binding</keyword>
<evidence type="ECO:0000256" key="4">
    <source>
        <dbReference type="ARBA" id="ARBA00022728"/>
    </source>
</evidence>
<dbReference type="SMART" id="SM00847">
    <property type="entry name" value="HA2"/>
    <property type="match status" value="1"/>
</dbReference>
<dbReference type="InterPro" id="IPR007502">
    <property type="entry name" value="Helicase-assoc_dom"/>
</dbReference>
<feature type="region of interest" description="Disordered" evidence="13">
    <location>
        <begin position="52"/>
        <end position="106"/>
    </location>
</feature>
<keyword evidence="4" id="KW-0747">Spliceosome</keyword>
<sequence>MLPASHRALERLRALRRQHLFALHPLRPAPVLHRRPLALDVVFIARAQVRPRDVRGRRDEQRAARGRRPAASSRRLILSAVSPRRRAPRDAATNPRGPGGSTSRLGLDALAHAKRREKRARESALSFSLDAEDDAGEARARRGVEGESRGQRDGKQFRARRDETPSHPGGLNAHAKEAIDRRRKDGKFGRGLQARREDERDGEDADGRRRSWRGDDGEWEETPRRDRDGRMMTPKFAKHGSWDDIAAQPATARSGSGGGWSGNASSSQRSHSLRFEMDTPAATPSWKSNAWATGAMANANKFVTEGTAVAAEDDDAPAPDDDAEKVLDRAWYDDDEGGGAHGDAHNPFNTNARDEARYAKKEQEYAKRLTRRDGSLMSMAASRRVSQLNADSNQWEENRMMTSGVIRTKEIDLDFDDMEENRAVLLVHDTKPPFLDGRMVFTKQQETVVPVKDVTSDMAQIARKGSALVKEVRTKREENKGRDRFWEMKGSKMGSITGTTQAENKEAAENAQAAKGRDDDRPDVVGADGEIDFKAGAKFAEHMKGSKASAQSEFAKTKTIKEQREFLPVYGCREDLMHVIRENQIVVVVGETGSGKTTQMTQYMHEEGYSTFGMVGCTQPRRVAAMSVAKRVSEEMGCELGKEVGYAIRFEDCTGPDTIIKYMTDGVLLRETLREPDLDMYSCIIMDEAHERSLHTDVLFGILKKVVARRRDFKLIVTSATLNAEKFSNFFGSVPVFHIPGRTFPVDILYSKTPVEDYVEAAVKQALTVHLSSGPGDILIFMTGQEEIETVTYTLEERVEQLMSEGTCPPLNVLPIYSQLPSDLQAKIFQDAEDGNRKCIVSTNIAETSLTLDGVMYVIDSGYCKLSVFNPRMGMNALQVFPCAQAAVNQRSGRAGRTGPGTCYRLYTEMAFKHEMLVSTVPEIQRTNLGNVVLLLKSLNVDNLLDFDFMDPPPQENILNSMYSLWILGALDNTGGLTKLGSKMVEFPVDPPLAQMLIKAEETGCSNEMLTVVAMLSVPSVWFRPKDREEESDAAREKFFVPESDHLTLLNVYQQWKNNGYRNDWCNKHFIQGKGLKKGREVRAQLMDIMKQQKIPLVSCGQDWDVCRRSIAAAYFHQAARLKGVGEYVNARNGMPCHLHPSSALYGLGYTPDYVVYHELIMTSKEYMQCVTAVEPHWLAEFGPMFFTLKESHSSMLKSKAKRKEDKAKMEAEMQAKRDEEAQLQEAQRTREEDRRARQRSQIVTPGQRSAATTPRVDYGTSRPPSSVRRGAGGRTPGRKRFGL</sequence>
<evidence type="ECO:0000259" key="14">
    <source>
        <dbReference type="PROSITE" id="PS51192"/>
    </source>
</evidence>
<dbReference type="GO" id="GO:0003724">
    <property type="term" value="F:RNA helicase activity"/>
    <property type="evidence" value="ECO:0007669"/>
    <property type="project" value="UniProtKB-EC"/>
</dbReference>
<dbReference type="EMBL" id="HBDX01008491">
    <property type="protein sequence ID" value="CAD8226536.1"/>
    <property type="molecule type" value="Transcribed_RNA"/>
</dbReference>
<dbReference type="Pfam" id="PF21010">
    <property type="entry name" value="HA2_C"/>
    <property type="match status" value="1"/>
</dbReference>
<dbReference type="SMART" id="SM00487">
    <property type="entry name" value="DEXDc"/>
    <property type="match status" value="1"/>
</dbReference>
<keyword evidence="8" id="KW-0067">ATP-binding</keyword>
<dbReference type="GO" id="GO:0005681">
    <property type="term" value="C:spliceosomal complex"/>
    <property type="evidence" value="ECO:0007669"/>
    <property type="project" value="UniProtKB-KW"/>
</dbReference>
<evidence type="ECO:0000256" key="13">
    <source>
        <dbReference type="SAM" id="MobiDB-lite"/>
    </source>
</evidence>
<dbReference type="Pfam" id="PF04408">
    <property type="entry name" value="WHD_HA2"/>
    <property type="match status" value="1"/>
</dbReference>
<dbReference type="InterPro" id="IPR011545">
    <property type="entry name" value="DEAD/DEAH_box_helicase_dom"/>
</dbReference>
<dbReference type="InterPro" id="IPR001650">
    <property type="entry name" value="Helicase_C-like"/>
</dbReference>
<dbReference type="Pfam" id="PF00271">
    <property type="entry name" value="Helicase_C"/>
    <property type="match status" value="1"/>
</dbReference>
<feature type="compositionally biased region" description="Basic and acidic residues" evidence="13">
    <location>
        <begin position="52"/>
        <end position="63"/>
    </location>
</feature>
<feature type="domain" description="Helicase C-terminal" evidence="15">
    <location>
        <begin position="754"/>
        <end position="940"/>
    </location>
</feature>
<dbReference type="Gene3D" id="3.40.50.300">
    <property type="entry name" value="P-loop containing nucleotide triphosphate hydrolases"/>
    <property type="match status" value="2"/>
</dbReference>
<keyword evidence="7" id="KW-0347">Helicase</keyword>
<evidence type="ECO:0000313" key="16">
    <source>
        <dbReference type="EMBL" id="CAD8226536.1"/>
    </source>
</evidence>
<dbReference type="InterPro" id="IPR011709">
    <property type="entry name" value="DEAD-box_helicase_OB_fold"/>
</dbReference>
<gene>
    <name evidence="16" type="ORF">OLUC0939_LOCUS7277</name>
</gene>
<evidence type="ECO:0000256" key="7">
    <source>
        <dbReference type="ARBA" id="ARBA00022806"/>
    </source>
</evidence>
<accession>A0A7R9XSL9</accession>
<evidence type="ECO:0000259" key="15">
    <source>
        <dbReference type="PROSITE" id="PS51194"/>
    </source>
</evidence>
<protein>
    <recommendedName>
        <fullName evidence="2">RNA helicase</fullName>
        <ecNumber evidence="2">3.6.4.13</ecNumber>
    </recommendedName>
</protein>
<evidence type="ECO:0000256" key="1">
    <source>
        <dbReference type="ARBA" id="ARBA00004123"/>
    </source>
</evidence>
<comment type="subcellular location">
    <subcellularLocation>
        <location evidence="1">Nucleus</location>
    </subcellularLocation>
</comment>
<feature type="compositionally biased region" description="Basic and acidic residues" evidence="13">
    <location>
        <begin position="1203"/>
        <end position="1221"/>
    </location>
</feature>
<evidence type="ECO:0000256" key="2">
    <source>
        <dbReference type="ARBA" id="ARBA00012552"/>
    </source>
</evidence>
<dbReference type="PANTHER" id="PTHR18934">
    <property type="entry name" value="ATP-DEPENDENT RNA HELICASE"/>
    <property type="match status" value="1"/>
</dbReference>
<evidence type="ECO:0000256" key="3">
    <source>
        <dbReference type="ARBA" id="ARBA00022664"/>
    </source>
</evidence>
<dbReference type="Gene3D" id="1.20.120.1080">
    <property type="match status" value="1"/>
</dbReference>
<keyword evidence="9" id="KW-0508">mRNA splicing</keyword>
<evidence type="ECO:0000256" key="10">
    <source>
        <dbReference type="ARBA" id="ARBA00023242"/>
    </source>
</evidence>
<dbReference type="Pfam" id="PF00270">
    <property type="entry name" value="DEAD"/>
    <property type="match status" value="1"/>
</dbReference>
<dbReference type="EC" id="3.6.4.13" evidence="2"/>
<dbReference type="FunFam" id="1.20.120.1080:FF:000018">
    <property type="entry name" value="Pre-mRNA-splicing factor ATP-dependent RNA helicase prp16"/>
    <property type="match status" value="1"/>
</dbReference>
<evidence type="ECO:0000256" key="9">
    <source>
        <dbReference type="ARBA" id="ARBA00023187"/>
    </source>
</evidence>
<dbReference type="Pfam" id="PF07717">
    <property type="entry name" value="OB_NTP_bind"/>
    <property type="match status" value="1"/>
</dbReference>
<dbReference type="GO" id="GO:0000398">
    <property type="term" value="P:mRNA splicing, via spliceosome"/>
    <property type="evidence" value="ECO:0007669"/>
    <property type="project" value="UniProtKB-ARBA"/>
</dbReference>
<proteinExistence type="inferred from homology"/>
<dbReference type="GO" id="GO:0005524">
    <property type="term" value="F:ATP binding"/>
    <property type="evidence" value="ECO:0007669"/>
    <property type="project" value="UniProtKB-KW"/>
</dbReference>
<dbReference type="PROSITE" id="PS00690">
    <property type="entry name" value="DEAH_ATP_HELICASE"/>
    <property type="match status" value="1"/>
</dbReference>